<evidence type="ECO:0000313" key="2">
    <source>
        <dbReference type="Proteomes" id="UP000030019"/>
    </source>
</evidence>
<keyword evidence="2" id="KW-1185">Reference proteome</keyword>
<dbReference type="Proteomes" id="UP000030019">
    <property type="component" value="Unassembled WGS sequence"/>
</dbReference>
<evidence type="ECO:0000313" key="1">
    <source>
        <dbReference type="EMBL" id="KGM37769.1"/>
    </source>
</evidence>
<dbReference type="PATRIC" id="fig|176090.4.peg.410"/>
<organism evidence="1 2">
    <name type="scientific">Streptococcus sinensis</name>
    <dbReference type="NCBI Taxonomy" id="176090"/>
    <lineage>
        <taxon>Bacteria</taxon>
        <taxon>Bacillati</taxon>
        <taxon>Bacillota</taxon>
        <taxon>Bacilli</taxon>
        <taxon>Lactobacillales</taxon>
        <taxon>Streptococcaceae</taxon>
        <taxon>Streptococcus</taxon>
    </lineage>
</organism>
<dbReference type="AlphaFoldDB" id="A0A0A0DI33"/>
<dbReference type="EMBL" id="JPEN01000033">
    <property type="protein sequence ID" value="KGM37769.1"/>
    <property type="molecule type" value="Genomic_DNA"/>
</dbReference>
<proteinExistence type="predicted"/>
<comment type="caution">
    <text evidence="1">The sequence shown here is derived from an EMBL/GenBank/DDBJ whole genome shotgun (WGS) entry which is preliminary data.</text>
</comment>
<gene>
    <name evidence="1" type="ORF">SSIN_0416</name>
</gene>
<accession>A0A0A0DI33</accession>
<reference evidence="1 2" key="1">
    <citation type="submission" date="2014-06" db="EMBL/GenBank/DDBJ databases">
        <authorList>
            <person name="Teng J.L."/>
            <person name="Huang Y."/>
            <person name="Tse H."/>
            <person name="Lau S.K."/>
            <person name="Woo P.C."/>
        </authorList>
    </citation>
    <scope>NUCLEOTIDE SEQUENCE [LARGE SCALE GENOMIC DNA]</scope>
    <source>
        <strain evidence="1 2">HKU4</strain>
    </source>
</reference>
<name>A0A0A0DI33_9STRE</name>
<sequence>MFSLLSKYHFCCASLLCSTVFFEDSQLHSYFKKKKQF</sequence>
<protein>
    <submittedName>
        <fullName evidence="1">Uncharacterized protein</fullName>
    </submittedName>
</protein>